<dbReference type="FunFam" id="1.10.287.950:FF:000001">
    <property type="entry name" value="Methyl-accepting chemotaxis sensory transducer"/>
    <property type="match status" value="1"/>
</dbReference>
<dbReference type="SMART" id="SM00304">
    <property type="entry name" value="HAMP"/>
    <property type="match status" value="1"/>
</dbReference>
<dbReference type="GO" id="GO:0007165">
    <property type="term" value="P:signal transduction"/>
    <property type="evidence" value="ECO:0007669"/>
    <property type="project" value="UniProtKB-KW"/>
</dbReference>
<dbReference type="SUPFAM" id="SSF58104">
    <property type="entry name" value="Methyl-accepting chemotaxis protein (MCP) signaling domain"/>
    <property type="match status" value="1"/>
</dbReference>
<dbReference type="PROSITE" id="PS50111">
    <property type="entry name" value="CHEMOTAXIS_TRANSDUC_2"/>
    <property type="match status" value="1"/>
</dbReference>
<dbReference type="PANTHER" id="PTHR32089">
    <property type="entry name" value="METHYL-ACCEPTING CHEMOTAXIS PROTEIN MCPB"/>
    <property type="match status" value="1"/>
</dbReference>
<dbReference type="PANTHER" id="PTHR32089:SF70">
    <property type="entry name" value="ENERGY TAXIS MODULATING METHYL ACCEPTING SENSORY TRANSDUCER"/>
    <property type="match status" value="1"/>
</dbReference>
<dbReference type="SMART" id="SM00283">
    <property type="entry name" value="MA"/>
    <property type="match status" value="1"/>
</dbReference>
<evidence type="ECO:0000259" key="6">
    <source>
        <dbReference type="PROSITE" id="PS50885"/>
    </source>
</evidence>
<dbReference type="Proteomes" id="UP000515756">
    <property type="component" value="Chromosome"/>
</dbReference>
<organism evidence="7 8">
    <name type="scientific">Aeromonas caviae</name>
    <name type="common">Aeromonas punctata</name>
    <dbReference type="NCBI Taxonomy" id="648"/>
    <lineage>
        <taxon>Bacteria</taxon>
        <taxon>Pseudomonadati</taxon>
        <taxon>Pseudomonadota</taxon>
        <taxon>Gammaproteobacteria</taxon>
        <taxon>Aeromonadales</taxon>
        <taxon>Aeromonadaceae</taxon>
        <taxon>Aeromonas</taxon>
    </lineage>
</organism>
<dbReference type="Gene3D" id="1.10.287.950">
    <property type="entry name" value="Methyl-accepting chemotaxis protein"/>
    <property type="match status" value="1"/>
</dbReference>
<dbReference type="GO" id="GO:0016020">
    <property type="term" value="C:membrane"/>
    <property type="evidence" value="ECO:0007669"/>
    <property type="project" value="UniProtKB-SubCell"/>
</dbReference>
<comment type="similarity">
    <text evidence="3">Belongs to the methyl-accepting chemotaxis (MCP) protein family.</text>
</comment>
<feature type="domain" description="Methyl-accepting transducer" evidence="5">
    <location>
        <begin position="405"/>
        <end position="641"/>
    </location>
</feature>
<dbReference type="RefSeq" id="WP_182934985.1">
    <property type="nucleotide sequence ID" value="NZ_AP021927.1"/>
</dbReference>
<evidence type="ECO:0000256" key="1">
    <source>
        <dbReference type="ARBA" id="ARBA00004370"/>
    </source>
</evidence>
<evidence type="ECO:0000256" key="2">
    <source>
        <dbReference type="ARBA" id="ARBA00023224"/>
    </source>
</evidence>
<accession>A0A6S4TQA7</accession>
<dbReference type="GO" id="GO:0006935">
    <property type="term" value="P:chemotaxis"/>
    <property type="evidence" value="ECO:0007669"/>
    <property type="project" value="UniProtKB-ARBA"/>
</dbReference>
<dbReference type="Pfam" id="PF00015">
    <property type="entry name" value="MCPsignal"/>
    <property type="match status" value="1"/>
</dbReference>
<evidence type="ECO:0000313" key="8">
    <source>
        <dbReference type="Proteomes" id="UP000515756"/>
    </source>
</evidence>
<keyword evidence="2 4" id="KW-0807">Transducer</keyword>
<evidence type="ECO:0000256" key="4">
    <source>
        <dbReference type="PROSITE-ProRule" id="PRU00284"/>
    </source>
</evidence>
<sequence length="680" mass="73174">MNLRTRHLSIIQRLALGFAVILLLLLLSVALSLYAGQRLADQVGLLASHTAPTLVQSRAVTRDLFTLDRHLGNALLQTGEEELGAAREQMQQWQARFDQDLATLARQIAGEPQQSARVESLREQQAAYWQLAQQLVDDYAHNRLEQSKLAADTRLGDTARQLASALDVLLAPLGSHPAVLLKSRLLANLEQQVSATQEILKQQDPAPVAARLAANARASEQAAALRQELARQLAGQEDAFGVPLSLERGTGARFDTLATLLAGPESMPARHLALVEQSIMLRNQSVQASRLIDSLLGDLSELDAAIDAQLRHSTAGSGAILLWLRLGLCAGLLLSLGLGALVLWHLVRAIRQPLHHILTTLKALSQGDMRQRVPLLRHDEFGQLATGINALADEMSGMLGQIVQAADALGRMAGQNQHAQHHAQLAIGEQRNETTGVCSAMEEMDYSVREVAGSIGQTEQTLGNIAAAAHAASLRGAATGQRLQQLADELAESRRSVEQVQTLSVSIGDILALIERITEQTNLLALNAAIEAARAGEQGRGFAVVADEVRQLAHHTADSTTRIQGIIDDLQQSTRGAVATMLRCHDAMAQSRTDSDAGCATLAELSQALQQVAEQSSRIASATLQQQQTSAEIARNITNIARIADDNQGALAKVAQTSDQLQQLSQQQLSLTRRFTLQSA</sequence>
<evidence type="ECO:0000313" key="7">
    <source>
        <dbReference type="EMBL" id="BBQ30969.1"/>
    </source>
</evidence>
<dbReference type="InterPro" id="IPR004089">
    <property type="entry name" value="MCPsignal_dom"/>
</dbReference>
<feature type="domain" description="HAMP" evidence="6">
    <location>
        <begin position="348"/>
        <end position="400"/>
    </location>
</feature>
<dbReference type="InterPro" id="IPR003660">
    <property type="entry name" value="HAMP_dom"/>
</dbReference>
<proteinExistence type="inferred from homology"/>
<comment type="subcellular location">
    <subcellularLocation>
        <location evidence="1">Membrane</location>
    </subcellularLocation>
</comment>
<dbReference type="CDD" id="cd06225">
    <property type="entry name" value="HAMP"/>
    <property type="match status" value="1"/>
</dbReference>
<evidence type="ECO:0000256" key="3">
    <source>
        <dbReference type="ARBA" id="ARBA00029447"/>
    </source>
</evidence>
<protein>
    <submittedName>
        <fullName evidence="7">Methyl-accepting chemotaxis protein</fullName>
    </submittedName>
</protein>
<name>A0A6S4TQA7_AERCA</name>
<dbReference type="PROSITE" id="PS50885">
    <property type="entry name" value="HAMP"/>
    <property type="match status" value="1"/>
</dbReference>
<dbReference type="EMBL" id="AP021927">
    <property type="protein sequence ID" value="BBQ30969.1"/>
    <property type="molecule type" value="Genomic_DNA"/>
</dbReference>
<dbReference type="AlphaFoldDB" id="A0A6S4TQA7"/>
<evidence type="ECO:0000259" key="5">
    <source>
        <dbReference type="PROSITE" id="PS50111"/>
    </source>
</evidence>
<gene>
    <name evidence="7" type="ORF">WP2W18E01_25510</name>
</gene>
<dbReference type="Pfam" id="PF00672">
    <property type="entry name" value="HAMP"/>
    <property type="match status" value="1"/>
</dbReference>
<reference evidence="7 8" key="1">
    <citation type="submission" date="2019-12" db="EMBL/GenBank/DDBJ databases">
        <title>complete genome sequences of Aeromonas caviae str. WP2-W18-ESBL-01 isolated from wastewater treatment plant effluent.</title>
        <authorList>
            <person name="Sekizuka T."/>
            <person name="Itokawa K."/>
            <person name="Yatsu K."/>
            <person name="Inamine Y."/>
            <person name="Kuroda M."/>
        </authorList>
    </citation>
    <scope>NUCLEOTIDE SEQUENCE [LARGE SCALE GENOMIC DNA]</scope>
    <source>
        <strain evidence="7 8">WP2-W18-ESBL-01</strain>
    </source>
</reference>